<comment type="caution">
    <text evidence="10">The sequence shown here is derived from an EMBL/GenBank/DDBJ whole genome shotgun (WGS) entry which is preliminary data.</text>
</comment>
<keyword evidence="2" id="KW-0153">Cholesterol metabolism</keyword>
<dbReference type="Pfam" id="PF00067">
    <property type="entry name" value="p450"/>
    <property type="match status" value="2"/>
</dbReference>
<feature type="binding site" description="axial binding residue" evidence="8">
    <location>
        <position position="578"/>
    </location>
    <ligand>
        <name>heme</name>
        <dbReference type="ChEBI" id="CHEBI:30413"/>
    </ligand>
    <ligandPart>
        <name>Fe</name>
        <dbReference type="ChEBI" id="CHEBI:18248"/>
    </ligandPart>
</feature>
<reference evidence="10 11" key="1">
    <citation type="submission" date="2015-08" db="EMBL/GenBank/DDBJ databases">
        <title>The genome of the Asian arowana (Scleropages formosus).</title>
        <authorList>
            <person name="Tan M.H."/>
            <person name="Gan H.M."/>
            <person name="Croft L.J."/>
            <person name="Austin C.M."/>
        </authorList>
    </citation>
    <scope>NUCLEOTIDE SEQUENCE [LARGE SCALE GENOMIC DNA]</scope>
    <source>
        <strain evidence="10">Aro1</strain>
    </source>
</reference>
<protein>
    <submittedName>
        <fullName evidence="10">Cholesterol 7-alpha-monooxygenase-like</fullName>
    </submittedName>
</protein>
<dbReference type="InterPro" id="IPR001128">
    <property type="entry name" value="Cyt_P450"/>
</dbReference>
<dbReference type="PRINTS" id="PR00465">
    <property type="entry name" value="EP450IV"/>
</dbReference>
<dbReference type="SUPFAM" id="SSF48264">
    <property type="entry name" value="Cytochrome P450"/>
    <property type="match status" value="2"/>
</dbReference>
<dbReference type="GO" id="GO:0020037">
    <property type="term" value="F:heme binding"/>
    <property type="evidence" value="ECO:0007669"/>
    <property type="project" value="InterPro"/>
</dbReference>
<dbReference type="PROSITE" id="PS00086">
    <property type="entry name" value="CYTOCHROME_P450"/>
    <property type="match status" value="1"/>
</dbReference>
<evidence type="ECO:0000256" key="3">
    <source>
        <dbReference type="ARBA" id="ARBA00022617"/>
    </source>
</evidence>
<dbReference type="STRING" id="113540.ENSSFOP00015023148"/>
<dbReference type="Gene3D" id="1.10.630.10">
    <property type="entry name" value="Cytochrome P450"/>
    <property type="match status" value="2"/>
</dbReference>
<dbReference type="InterPro" id="IPR036396">
    <property type="entry name" value="Cyt_P450_sf"/>
</dbReference>
<dbReference type="PANTHER" id="PTHR24304:SF3">
    <property type="entry name" value="CHOLESTEROL 7-ALPHA-MONOOXYGENASE"/>
    <property type="match status" value="1"/>
</dbReference>
<evidence type="ECO:0000256" key="6">
    <source>
        <dbReference type="ARBA" id="ARBA00023166"/>
    </source>
</evidence>
<evidence type="ECO:0000313" key="11">
    <source>
        <dbReference type="Proteomes" id="UP000034805"/>
    </source>
</evidence>
<evidence type="ECO:0000256" key="2">
    <source>
        <dbReference type="ARBA" id="ARBA00022548"/>
    </source>
</evidence>
<keyword evidence="5 8" id="KW-0408">Iron</keyword>
<dbReference type="GO" id="GO:0006699">
    <property type="term" value="P:bile acid biosynthetic process"/>
    <property type="evidence" value="ECO:0007669"/>
    <property type="project" value="TreeGrafter"/>
</dbReference>
<dbReference type="GO" id="GO:0042632">
    <property type="term" value="P:cholesterol homeostasis"/>
    <property type="evidence" value="ECO:0007669"/>
    <property type="project" value="TreeGrafter"/>
</dbReference>
<keyword evidence="7" id="KW-0753">Steroid metabolism</keyword>
<dbReference type="CDD" id="cd20631">
    <property type="entry name" value="CYP7A1"/>
    <property type="match status" value="1"/>
</dbReference>
<dbReference type="Proteomes" id="UP000034805">
    <property type="component" value="Unassembled WGS sequence"/>
</dbReference>
<keyword evidence="3 8" id="KW-0349">Heme</keyword>
<evidence type="ECO:0000313" key="10">
    <source>
        <dbReference type="EMBL" id="KPP62426.1"/>
    </source>
</evidence>
<accession>A0A0P7WG23</accession>
<dbReference type="InterPro" id="IPR050529">
    <property type="entry name" value="CYP450_sterol_14alpha_dmase"/>
</dbReference>
<evidence type="ECO:0000256" key="9">
    <source>
        <dbReference type="RuleBase" id="RU000461"/>
    </source>
</evidence>
<evidence type="ECO:0000256" key="5">
    <source>
        <dbReference type="ARBA" id="ARBA00023004"/>
    </source>
</evidence>
<keyword evidence="4 8" id="KW-0479">Metal-binding</keyword>
<keyword evidence="7" id="KW-0443">Lipid metabolism</keyword>
<evidence type="ECO:0000256" key="8">
    <source>
        <dbReference type="PIRSR" id="PIRSR602403-1"/>
    </source>
</evidence>
<evidence type="ECO:0000256" key="7">
    <source>
        <dbReference type="ARBA" id="ARBA00023221"/>
    </source>
</evidence>
<gene>
    <name evidence="10" type="ORF">Z043_119393</name>
</gene>
<keyword evidence="9" id="KW-0560">Oxidoreductase</keyword>
<evidence type="ECO:0000256" key="1">
    <source>
        <dbReference type="ARBA" id="ARBA00010617"/>
    </source>
</evidence>
<dbReference type="PANTHER" id="PTHR24304">
    <property type="entry name" value="CYTOCHROME P450 FAMILY 7"/>
    <property type="match status" value="1"/>
</dbReference>
<organism evidence="10 11">
    <name type="scientific">Scleropages formosus</name>
    <name type="common">Asian bonytongue</name>
    <name type="synonym">Osteoglossum formosum</name>
    <dbReference type="NCBI Taxonomy" id="113540"/>
    <lineage>
        <taxon>Eukaryota</taxon>
        <taxon>Metazoa</taxon>
        <taxon>Chordata</taxon>
        <taxon>Craniata</taxon>
        <taxon>Vertebrata</taxon>
        <taxon>Euteleostomi</taxon>
        <taxon>Actinopterygii</taxon>
        <taxon>Neopterygii</taxon>
        <taxon>Teleostei</taxon>
        <taxon>Osteoglossocephala</taxon>
        <taxon>Osteoglossomorpha</taxon>
        <taxon>Osteoglossiformes</taxon>
        <taxon>Osteoglossidae</taxon>
        <taxon>Scleropages</taxon>
    </lineage>
</organism>
<sequence length="673" mass="76718">MVPSIIKEALRLSSASLNIRVAKEAFQLRLENEKSYHIRKDDVIAFYPQMLHFDPEIYEDPLTFKYDRFLDENGQEKKSFYKDGRKLHYYFMPFGSGVTKCPGRFFAMYEIKQFLTLLLCYFEVELLDPNAEAPPLDQSRAGLGILQPAHDIDFRYRQPGEPPLMNGWIPYLGVALEYGRNPLEFLRSMQRKYGDIFTCKIAGSYFTFVLDPFSYGAVSRQGRNLDFQKFAIGFSHKVFGHADFNDPVYSYNIKDIHSIFRQTLQGPVLQQLISTMMENLQAVMRRDEGHGWTTEGLQVFVERIMFEAGYLTLFGKEEEAEAMATGGATPRWLFMRQAMEDFHAFDKAFPEMAAGLPIHLCGRAFRAREALAEKLHHRHLKRNKCLSALIERRMHAFDQMEQLDEKEKARTHVSMLWASQANTLPATFWSLYYILRCPVALDAAQAEVRRVLGESGHTPGNLEKPVVLSKDQLAGMSVLGSIIEEALRLSSASIMIRVASENFTLTLDTGKTAAIRKGDHIAMFPQMMHMDPEIYEDPTEFQCSRFLDENGQKKTDFYKNGRKLRQFLLPFGSGVSECPGRFFAINEIKQFLTLALCHYDMELHDLAAAPLETDCTRAGLGILPPKHDVSLRYRFRNCVTVKEKTAQNAYAASASKPALLAEASNESSVEEGN</sequence>
<dbReference type="GO" id="GO:0005506">
    <property type="term" value="F:iron ion binding"/>
    <property type="evidence" value="ECO:0007669"/>
    <property type="project" value="InterPro"/>
</dbReference>
<feature type="non-terminal residue" evidence="10">
    <location>
        <position position="673"/>
    </location>
</feature>
<dbReference type="EMBL" id="JARO02008699">
    <property type="protein sequence ID" value="KPP62426.1"/>
    <property type="molecule type" value="Genomic_DNA"/>
</dbReference>
<dbReference type="InterPro" id="IPR017972">
    <property type="entry name" value="Cyt_P450_CS"/>
</dbReference>
<comment type="cofactor">
    <cofactor evidence="8">
        <name>heme</name>
        <dbReference type="ChEBI" id="CHEBI:30413"/>
    </cofactor>
</comment>
<comment type="similarity">
    <text evidence="1 9">Belongs to the cytochrome P450 family.</text>
</comment>
<dbReference type="AlphaFoldDB" id="A0A0P7WG23"/>
<keyword evidence="9 10" id="KW-0503">Monooxygenase</keyword>
<dbReference type="GO" id="GO:0008395">
    <property type="term" value="F:steroid hydroxylase activity"/>
    <property type="evidence" value="ECO:0007669"/>
    <property type="project" value="TreeGrafter"/>
</dbReference>
<proteinExistence type="inferred from homology"/>
<dbReference type="InterPro" id="IPR002403">
    <property type="entry name" value="Cyt_P450_E_grp-IV"/>
</dbReference>
<dbReference type="GO" id="GO:0016705">
    <property type="term" value="F:oxidoreductase activity, acting on paired donors, with incorporation or reduction of molecular oxygen"/>
    <property type="evidence" value="ECO:0007669"/>
    <property type="project" value="InterPro"/>
</dbReference>
<name>A0A0P7WG23_SCLFO</name>
<evidence type="ECO:0000256" key="4">
    <source>
        <dbReference type="ARBA" id="ARBA00022723"/>
    </source>
</evidence>
<keyword evidence="6" id="KW-1207">Sterol metabolism</keyword>
<dbReference type="GO" id="GO:0008203">
    <property type="term" value="P:cholesterol metabolic process"/>
    <property type="evidence" value="ECO:0007669"/>
    <property type="project" value="UniProtKB-KW"/>
</dbReference>